<dbReference type="Gene3D" id="3.40.250.10">
    <property type="entry name" value="Rhodanese-like domain"/>
    <property type="match status" value="1"/>
</dbReference>
<dbReference type="PANTHER" id="PTHR43031:SF18">
    <property type="entry name" value="RHODANESE-RELATED SULFURTRANSFERASES"/>
    <property type="match status" value="1"/>
</dbReference>
<accession>I0HWZ3</accession>
<evidence type="ECO:0000256" key="1">
    <source>
        <dbReference type="SAM" id="MobiDB-lite"/>
    </source>
</evidence>
<dbReference type="KEGG" id="rge:RGE_41940"/>
<feature type="compositionally biased region" description="Pro residues" evidence="1">
    <location>
        <begin position="194"/>
        <end position="203"/>
    </location>
</feature>
<name>I0HWZ3_RUBGI</name>
<protein>
    <submittedName>
        <fullName evidence="3">Rhodanese domain protein</fullName>
    </submittedName>
</protein>
<keyword evidence="4" id="KW-1185">Reference proteome</keyword>
<dbReference type="InterPro" id="IPR001763">
    <property type="entry name" value="Rhodanese-like_dom"/>
</dbReference>
<dbReference type="STRING" id="983917.RGE_41940"/>
<feature type="region of interest" description="Disordered" evidence="1">
    <location>
        <begin position="130"/>
        <end position="203"/>
    </location>
</feature>
<dbReference type="InterPro" id="IPR036873">
    <property type="entry name" value="Rhodanese-like_dom_sf"/>
</dbReference>
<dbReference type="RefSeq" id="WP_014430379.1">
    <property type="nucleotide sequence ID" value="NC_017075.1"/>
</dbReference>
<dbReference type="PATRIC" id="fig|983917.3.peg.4081"/>
<dbReference type="PANTHER" id="PTHR43031">
    <property type="entry name" value="FAD-DEPENDENT OXIDOREDUCTASE"/>
    <property type="match status" value="1"/>
</dbReference>
<organism evidence="3 4">
    <name type="scientific">Rubrivivax gelatinosus (strain NBRC 100245 / IL144)</name>
    <dbReference type="NCBI Taxonomy" id="983917"/>
    <lineage>
        <taxon>Bacteria</taxon>
        <taxon>Pseudomonadati</taxon>
        <taxon>Pseudomonadota</taxon>
        <taxon>Betaproteobacteria</taxon>
        <taxon>Burkholderiales</taxon>
        <taxon>Sphaerotilaceae</taxon>
        <taxon>Rubrivivax</taxon>
    </lineage>
</organism>
<dbReference type="EMBL" id="AP012320">
    <property type="protein sequence ID" value="BAL97530.1"/>
    <property type="molecule type" value="Genomic_DNA"/>
</dbReference>
<gene>
    <name evidence="3" type="ordered locus">RGE_41940</name>
</gene>
<feature type="compositionally biased region" description="Basic and acidic residues" evidence="1">
    <location>
        <begin position="135"/>
        <end position="157"/>
    </location>
</feature>
<feature type="compositionally biased region" description="Low complexity" evidence="1">
    <location>
        <begin position="163"/>
        <end position="193"/>
    </location>
</feature>
<dbReference type="InterPro" id="IPR050229">
    <property type="entry name" value="GlpE_sulfurtransferase"/>
</dbReference>
<dbReference type="PROSITE" id="PS50206">
    <property type="entry name" value="RHODANESE_3"/>
    <property type="match status" value="1"/>
</dbReference>
<sequence>MNFLIENWMLVFMAALSGGLLVWQTIQGGAGRGVPPAEAVRLINREKGVLIDVCEPAEYEKGHAVGARNIPLATLADAKGLPGNKTLPIVLLCASGARAGRAAAQLQKAGYEKAVAVAGGNAAWREANLPMESGAKGDKPENAEKTEKKARAAKAEAKPLPAPAAEAPAAPVAPVTPVAEPAPTVAEVPAVEPQTPPQEPKGA</sequence>
<dbReference type="HOGENOM" id="CLU_1348084_0_0_4"/>
<dbReference type="eggNOG" id="COG0607">
    <property type="taxonomic scope" value="Bacteria"/>
</dbReference>
<dbReference type="Proteomes" id="UP000007883">
    <property type="component" value="Chromosome"/>
</dbReference>
<dbReference type="SMART" id="SM00450">
    <property type="entry name" value="RHOD"/>
    <property type="match status" value="1"/>
</dbReference>
<evidence type="ECO:0000313" key="3">
    <source>
        <dbReference type="EMBL" id="BAL97530.1"/>
    </source>
</evidence>
<feature type="domain" description="Rhodanese" evidence="2">
    <location>
        <begin position="44"/>
        <end position="133"/>
    </location>
</feature>
<reference evidence="3 4" key="1">
    <citation type="journal article" date="2012" name="J. Bacteriol.">
        <title>Complete genome sequence of phototrophic betaproteobacterium Rubrivivax gelatinosus IL144.</title>
        <authorList>
            <person name="Nagashima S."/>
            <person name="Kamimura A."/>
            <person name="Shimizu T."/>
            <person name="Nakamura-isaki S."/>
            <person name="Aono E."/>
            <person name="Sakamoto K."/>
            <person name="Ichikawa N."/>
            <person name="Nakazawa H."/>
            <person name="Sekine M."/>
            <person name="Yamazaki S."/>
            <person name="Fujita N."/>
            <person name="Shimada K."/>
            <person name="Hanada S."/>
            <person name="Nagashima K.V.P."/>
        </authorList>
    </citation>
    <scope>NUCLEOTIDE SEQUENCE [LARGE SCALE GENOMIC DNA]</scope>
    <source>
        <strain evidence="4">NBRC 100245 / IL144</strain>
    </source>
</reference>
<dbReference type="SUPFAM" id="SSF52821">
    <property type="entry name" value="Rhodanese/Cell cycle control phosphatase"/>
    <property type="match status" value="1"/>
</dbReference>
<dbReference type="Pfam" id="PF00581">
    <property type="entry name" value="Rhodanese"/>
    <property type="match status" value="1"/>
</dbReference>
<evidence type="ECO:0000259" key="2">
    <source>
        <dbReference type="PROSITE" id="PS50206"/>
    </source>
</evidence>
<evidence type="ECO:0000313" key="4">
    <source>
        <dbReference type="Proteomes" id="UP000007883"/>
    </source>
</evidence>
<proteinExistence type="predicted"/>
<dbReference type="AlphaFoldDB" id="I0HWZ3"/>
<dbReference type="CDD" id="cd00158">
    <property type="entry name" value="RHOD"/>
    <property type="match status" value="1"/>
</dbReference>